<gene>
    <name evidence="2" type="ORF">SAMN05421684_4315</name>
</gene>
<dbReference type="Proteomes" id="UP000199632">
    <property type="component" value="Unassembled WGS sequence"/>
</dbReference>
<accession>A0A1H3RX09</accession>
<dbReference type="RefSeq" id="WP_176985005.1">
    <property type="nucleotide sequence ID" value="NZ_BOND01000020.1"/>
</dbReference>
<protein>
    <submittedName>
        <fullName evidence="2">Cysteine-rich CPCC</fullName>
    </submittedName>
</protein>
<evidence type="ECO:0000313" key="2">
    <source>
        <dbReference type="EMBL" id="SDZ30157.1"/>
    </source>
</evidence>
<proteinExistence type="predicted"/>
<evidence type="ECO:0000259" key="1">
    <source>
        <dbReference type="Pfam" id="PF14206"/>
    </source>
</evidence>
<reference evidence="3" key="1">
    <citation type="submission" date="2016-10" db="EMBL/GenBank/DDBJ databases">
        <authorList>
            <person name="Varghese N."/>
            <person name="Submissions S."/>
        </authorList>
    </citation>
    <scope>NUCLEOTIDE SEQUENCE [LARGE SCALE GENOMIC DNA]</scope>
    <source>
        <strain evidence="3">DSM 44718</strain>
    </source>
</reference>
<name>A0A1H3RX09_9ACTN</name>
<dbReference type="STRING" id="137265.SAMN05421684_4315"/>
<evidence type="ECO:0000313" key="3">
    <source>
        <dbReference type="Proteomes" id="UP000199632"/>
    </source>
</evidence>
<sequence length="97" mass="10912">MEFGQFVNVTRPESGEPYACPCCGFLTLDRRGYYEICAVCWWEDDGQDDHDADRIRGGPNRDLSLSEARWSFRAIGASEVRALGHVRPPLDGEHPLA</sequence>
<organism evidence="2 3">
    <name type="scientific">Asanoa ishikariensis</name>
    <dbReference type="NCBI Taxonomy" id="137265"/>
    <lineage>
        <taxon>Bacteria</taxon>
        <taxon>Bacillati</taxon>
        <taxon>Actinomycetota</taxon>
        <taxon>Actinomycetes</taxon>
        <taxon>Micromonosporales</taxon>
        <taxon>Micromonosporaceae</taxon>
        <taxon>Asanoa</taxon>
    </lineage>
</organism>
<dbReference type="Pfam" id="PF14206">
    <property type="entry name" value="Cys_rich_CPCC"/>
    <property type="match status" value="1"/>
</dbReference>
<dbReference type="InterPro" id="IPR025983">
    <property type="entry name" value="Cys_rich_CPCC"/>
</dbReference>
<dbReference type="AlphaFoldDB" id="A0A1H3RX09"/>
<dbReference type="EMBL" id="FNQB01000002">
    <property type="protein sequence ID" value="SDZ30157.1"/>
    <property type="molecule type" value="Genomic_DNA"/>
</dbReference>
<feature type="domain" description="Cysteine-rich CPCC" evidence="1">
    <location>
        <begin position="18"/>
        <end position="91"/>
    </location>
</feature>
<keyword evidence="3" id="KW-1185">Reference proteome</keyword>